<evidence type="ECO:0000313" key="3">
    <source>
        <dbReference type="Proteomes" id="UP001188597"/>
    </source>
</evidence>
<evidence type="ECO:0000256" key="1">
    <source>
        <dbReference type="SAM" id="SignalP"/>
    </source>
</evidence>
<organism evidence="2 3">
    <name type="scientific">Escallonia herrerae</name>
    <dbReference type="NCBI Taxonomy" id="1293975"/>
    <lineage>
        <taxon>Eukaryota</taxon>
        <taxon>Viridiplantae</taxon>
        <taxon>Streptophyta</taxon>
        <taxon>Embryophyta</taxon>
        <taxon>Tracheophyta</taxon>
        <taxon>Spermatophyta</taxon>
        <taxon>Magnoliopsida</taxon>
        <taxon>eudicotyledons</taxon>
        <taxon>Gunneridae</taxon>
        <taxon>Pentapetalae</taxon>
        <taxon>asterids</taxon>
        <taxon>campanulids</taxon>
        <taxon>Escalloniales</taxon>
        <taxon>Escalloniaceae</taxon>
        <taxon>Escallonia</taxon>
    </lineage>
</organism>
<evidence type="ECO:0000313" key="2">
    <source>
        <dbReference type="EMBL" id="KAK3015131.1"/>
    </source>
</evidence>
<protein>
    <recommendedName>
        <fullName evidence="4">Wall-associated receptor kinase galacturonan-binding domain-containing protein</fullName>
    </recommendedName>
</protein>
<feature type="chain" id="PRO_5041650325" description="Wall-associated receptor kinase galacturonan-binding domain-containing protein" evidence="1">
    <location>
        <begin position="21"/>
        <end position="328"/>
    </location>
</feature>
<dbReference type="AlphaFoldDB" id="A0AA88VTG8"/>
<keyword evidence="3" id="KW-1185">Reference proteome</keyword>
<gene>
    <name evidence="2" type="ORF">RJ639_006281</name>
</gene>
<reference evidence="2" key="1">
    <citation type="submission" date="2022-12" db="EMBL/GenBank/DDBJ databases">
        <title>Draft genome assemblies for two species of Escallonia (Escalloniales).</title>
        <authorList>
            <person name="Chanderbali A."/>
            <person name="Dervinis C."/>
            <person name="Anghel I."/>
            <person name="Soltis D."/>
            <person name="Soltis P."/>
            <person name="Zapata F."/>
        </authorList>
    </citation>
    <scope>NUCLEOTIDE SEQUENCE</scope>
    <source>
        <strain evidence="2">UCBG64.0493</strain>
        <tissue evidence="2">Leaf</tissue>
    </source>
</reference>
<feature type="signal peptide" evidence="1">
    <location>
        <begin position="1"/>
        <end position="20"/>
    </location>
</feature>
<sequence length="328" mass="36166">MLKAFLHVLLFICILPLIAAHESSKCENSCGTSKHFPYPFGFSSGCHIRLNCTENSTIVLDKYPVLSVTPDSILIDLPAQCGRPIEALRSMFSHNYAPTSNNGILLQNCSSPVMGCRIPTTMVLTNFELLDCGNHNNNTLSCYSEDVNKSMFIDYSNVTRTGCRSLLSAITTNPLGNGSAISLDVQVVELGWWLDGESQCSDDAERVTVQSPAEKRPGYRCRCLKGFVGDGYRESLGCRRARVAVKLHQLDFNEIEAFVHYDQLHIINPPAINSLQDAVLQSTCQGIVEEQPELQKRKQAGLHNIMSTSACLLSVKVLPSQVLLLELV</sequence>
<dbReference type="EMBL" id="JAVXUP010001164">
    <property type="protein sequence ID" value="KAK3015131.1"/>
    <property type="molecule type" value="Genomic_DNA"/>
</dbReference>
<proteinExistence type="predicted"/>
<name>A0AA88VTG8_9ASTE</name>
<evidence type="ECO:0008006" key="4">
    <source>
        <dbReference type="Google" id="ProtNLM"/>
    </source>
</evidence>
<keyword evidence="1" id="KW-0732">Signal</keyword>
<comment type="caution">
    <text evidence="2">The sequence shown here is derived from an EMBL/GenBank/DDBJ whole genome shotgun (WGS) entry which is preliminary data.</text>
</comment>
<accession>A0AA88VTG8</accession>
<dbReference type="Proteomes" id="UP001188597">
    <property type="component" value="Unassembled WGS sequence"/>
</dbReference>